<proteinExistence type="predicted"/>
<sequence>MSAGAGPLTGLAPRWRTHPWLEVDARRRGVRACWSSAEACLVLTGFVDDRPGMPTPAADQLAVWGIGAPVAAAELILDVAERGQFPGTATGPSDGLVVGGCVPRGMPVLSSAADHPGLPALLTGPTTSDWDWFSTTVAPAAHPGEVHVRELVSGTDREAAAHCLAEANPHAEADPWAQETRWWGYDDGSGLSAVVGAHVRPDGWELGGIGTLPAARGRGSAGALVAVATREALRHADRAALGMYAHNVAGRALYTRAGYVVGQEFSGWRTLPS</sequence>
<dbReference type="SUPFAM" id="SSF55729">
    <property type="entry name" value="Acyl-CoA N-acyltransferases (Nat)"/>
    <property type="match status" value="1"/>
</dbReference>
<dbReference type="Proteomes" id="UP000185663">
    <property type="component" value="Chromosome I"/>
</dbReference>
<name>A0A1H1SMH3_9CELL</name>
<dbReference type="InterPro" id="IPR000182">
    <property type="entry name" value="GNAT_dom"/>
</dbReference>
<organism evidence="2 3">
    <name type="scientific">Paraoerskovia marina</name>
    <dbReference type="NCBI Taxonomy" id="545619"/>
    <lineage>
        <taxon>Bacteria</taxon>
        <taxon>Bacillati</taxon>
        <taxon>Actinomycetota</taxon>
        <taxon>Actinomycetes</taxon>
        <taxon>Micrococcales</taxon>
        <taxon>Cellulomonadaceae</taxon>
        <taxon>Paraoerskovia</taxon>
    </lineage>
</organism>
<dbReference type="InterPro" id="IPR016181">
    <property type="entry name" value="Acyl_CoA_acyltransferase"/>
</dbReference>
<dbReference type="OrthoDB" id="5143160at2"/>
<dbReference type="eggNOG" id="COG0456">
    <property type="taxonomic scope" value="Bacteria"/>
</dbReference>
<dbReference type="GO" id="GO:0016747">
    <property type="term" value="F:acyltransferase activity, transferring groups other than amino-acyl groups"/>
    <property type="evidence" value="ECO:0007669"/>
    <property type="project" value="InterPro"/>
</dbReference>
<evidence type="ECO:0000313" key="3">
    <source>
        <dbReference type="Proteomes" id="UP000185663"/>
    </source>
</evidence>
<dbReference type="RefSeq" id="WP_083372217.1">
    <property type="nucleotide sequence ID" value="NZ_LT629776.1"/>
</dbReference>
<keyword evidence="2" id="KW-0808">Transferase</keyword>
<dbReference type="Gene3D" id="3.40.630.30">
    <property type="match status" value="1"/>
</dbReference>
<dbReference type="Pfam" id="PF00583">
    <property type="entry name" value="Acetyltransf_1"/>
    <property type="match status" value="1"/>
</dbReference>
<protein>
    <submittedName>
        <fullName evidence="2">Acetyltransferase (GNAT) family protein</fullName>
    </submittedName>
</protein>
<dbReference type="PROSITE" id="PS51186">
    <property type="entry name" value="GNAT"/>
    <property type="match status" value="1"/>
</dbReference>
<dbReference type="STRING" id="545619.SAMN04489860_1669"/>
<evidence type="ECO:0000259" key="1">
    <source>
        <dbReference type="PROSITE" id="PS51186"/>
    </source>
</evidence>
<accession>A0A1H1SMH3</accession>
<feature type="domain" description="N-acetyltransferase" evidence="1">
    <location>
        <begin position="146"/>
        <end position="273"/>
    </location>
</feature>
<keyword evidence="3" id="KW-1185">Reference proteome</keyword>
<gene>
    <name evidence="2" type="ORF">SAMN04489860_1669</name>
</gene>
<dbReference type="EMBL" id="LT629776">
    <property type="protein sequence ID" value="SDS49033.1"/>
    <property type="molecule type" value="Genomic_DNA"/>
</dbReference>
<dbReference type="AlphaFoldDB" id="A0A1H1SMH3"/>
<evidence type="ECO:0000313" key="2">
    <source>
        <dbReference type="EMBL" id="SDS49033.1"/>
    </source>
</evidence>
<reference evidence="2 3" key="1">
    <citation type="submission" date="2016-10" db="EMBL/GenBank/DDBJ databases">
        <authorList>
            <person name="de Groot N.N."/>
        </authorList>
    </citation>
    <scope>NUCLEOTIDE SEQUENCE [LARGE SCALE GENOMIC DNA]</scope>
    <source>
        <strain evidence="2 3">DSM 22126</strain>
    </source>
</reference>